<feature type="transmembrane region" description="Helical" evidence="8">
    <location>
        <begin position="170"/>
        <end position="192"/>
    </location>
</feature>
<feature type="transmembrane region" description="Helical" evidence="8">
    <location>
        <begin position="198"/>
        <end position="218"/>
    </location>
</feature>
<keyword evidence="10" id="KW-1185">Reference proteome</keyword>
<feature type="transmembrane region" description="Helical" evidence="8">
    <location>
        <begin position="6"/>
        <end position="24"/>
    </location>
</feature>
<evidence type="ECO:0000256" key="2">
    <source>
        <dbReference type="ARBA" id="ARBA00010145"/>
    </source>
</evidence>
<evidence type="ECO:0000256" key="7">
    <source>
        <dbReference type="ARBA" id="ARBA00023136"/>
    </source>
</evidence>
<evidence type="ECO:0000256" key="3">
    <source>
        <dbReference type="ARBA" id="ARBA00022448"/>
    </source>
</evidence>
<name>A0A315ZY18_9FIRM</name>
<keyword evidence="5 8" id="KW-0812">Transmembrane</keyword>
<evidence type="ECO:0000313" key="10">
    <source>
        <dbReference type="Proteomes" id="UP000254051"/>
    </source>
</evidence>
<comment type="similarity">
    <text evidence="2">Belongs to the auxin efflux carrier (TC 2.A.69) family.</text>
</comment>
<feature type="transmembrane region" description="Helical" evidence="8">
    <location>
        <begin position="68"/>
        <end position="91"/>
    </location>
</feature>
<dbReference type="InterPro" id="IPR004776">
    <property type="entry name" value="Mem_transp_PIN-like"/>
</dbReference>
<keyword evidence="6 8" id="KW-1133">Transmembrane helix</keyword>
<evidence type="ECO:0008006" key="11">
    <source>
        <dbReference type="Google" id="ProtNLM"/>
    </source>
</evidence>
<evidence type="ECO:0000313" key="9">
    <source>
        <dbReference type="EMBL" id="SUQ13969.1"/>
    </source>
</evidence>
<dbReference type="GO" id="GO:0055085">
    <property type="term" value="P:transmembrane transport"/>
    <property type="evidence" value="ECO:0007669"/>
    <property type="project" value="InterPro"/>
</dbReference>
<dbReference type="GO" id="GO:0005886">
    <property type="term" value="C:plasma membrane"/>
    <property type="evidence" value="ECO:0007669"/>
    <property type="project" value="UniProtKB-SubCell"/>
</dbReference>
<feature type="transmembrane region" description="Helical" evidence="8">
    <location>
        <begin position="45"/>
        <end position="62"/>
    </location>
</feature>
<evidence type="ECO:0000256" key="8">
    <source>
        <dbReference type="SAM" id="Phobius"/>
    </source>
</evidence>
<dbReference type="Pfam" id="PF03547">
    <property type="entry name" value="Mem_trans"/>
    <property type="match status" value="2"/>
</dbReference>
<accession>A0A315ZY18</accession>
<reference evidence="10" key="1">
    <citation type="submission" date="2017-07" db="EMBL/GenBank/DDBJ databases">
        <authorList>
            <person name="Varghese N."/>
            <person name="Submissions S."/>
        </authorList>
    </citation>
    <scope>NUCLEOTIDE SEQUENCE [LARGE SCALE GENOMIC DNA]</scope>
    <source>
        <strain evidence="10">NLAE-zl-C134</strain>
    </source>
</reference>
<feature type="transmembrane region" description="Helical" evidence="8">
    <location>
        <begin position="283"/>
        <end position="306"/>
    </location>
</feature>
<keyword evidence="7 8" id="KW-0472">Membrane</keyword>
<keyword evidence="3" id="KW-0813">Transport</keyword>
<gene>
    <name evidence="9" type="ORF">SAMN05216529_104283</name>
</gene>
<dbReference type="InterPro" id="IPR038770">
    <property type="entry name" value="Na+/solute_symporter_sf"/>
</dbReference>
<sequence length="312" mass="34435">MDSLFVSINAIFPIAILTAIGFYIKKHGILGKTTFQELNKICFKLFLPVLLFCNIYTTDQGLWIPWKLIFFCVAMVLVVFFIMMVCTPIFVKDSKQQGVVIQGVFRSNFVILGFPIATAICAGQHIAIVSILAAVIVPLFNFLAVITLVVHGEERINYKMLVVSILKNPLIISSAIGVTFYLLQITLPTFLVSTIKSVSYVATPLSIIVLGGSLDIFSIKNNRKILFGTILFRLLVVPLAVVSTAIALGFRNIELVTILTVFATPTAVSSYVMAREMNCDGELAAEIVILSSIISCFTIFIFIYFLDAFAFL</sequence>
<evidence type="ECO:0000256" key="4">
    <source>
        <dbReference type="ARBA" id="ARBA00022475"/>
    </source>
</evidence>
<feature type="transmembrane region" description="Helical" evidence="8">
    <location>
        <begin position="103"/>
        <end position="120"/>
    </location>
</feature>
<feature type="transmembrane region" description="Helical" evidence="8">
    <location>
        <begin position="256"/>
        <end position="274"/>
    </location>
</feature>
<comment type="subcellular location">
    <subcellularLocation>
        <location evidence="1">Cell membrane</location>
        <topology evidence="1">Multi-pass membrane protein</topology>
    </subcellularLocation>
</comment>
<proteinExistence type="inferred from homology"/>
<dbReference type="Proteomes" id="UP000254051">
    <property type="component" value="Unassembled WGS sequence"/>
</dbReference>
<dbReference type="PANTHER" id="PTHR36838:SF4">
    <property type="entry name" value="AUXIN EFFLUX CARRIER FAMILY PROTEIN"/>
    <property type="match status" value="1"/>
</dbReference>
<dbReference type="AlphaFoldDB" id="A0A315ZY18"/>
<organism evidence="9 10">
    <name type="scientific">Faecalicatena contorta</name>
    <dbReference type="NCBI Taxonomy" id="39482"/>
    <lineage>
        <taxon>Bacteria</taxon>
        <taxon>Bacillati</taxon>
        <taxon>Bacillota</taxon>
        <taxon>Clostridia</taxon>
        <taxon>Lachnospirales</taxon>
        <taxon>Lachnospiraceae</taxon>
        <taxon>Faecalicatena</taxon>
    </lineage>
</organism>
<dbReference type="EMBL" id="UHJJ01000004">
    <property type="protein sequence ID" value="SUQ13969.1"/>
    <property type="molecule type" value="Genomic_DNA"/>
</dbReference>
<evidence type="ECO:0000256" key="1">
    <source>
        <dbReference type="ARBA" id="ARBA00004651"/>
    </source>
</evidence>
<dbReference type="PANTHER" id="PTHR36838">
    <property type="entry name" value="AUXIN EFFLUX CARRIER FAMILY PROTEIN"/>
    <property type="match status" value="1"/>
</dbReference>
<dbReference type="Gene3D" id="1.20.1530.20">
    <property type="match status" value="1"/>
</dbReference>
<protein>
    <recommendedName>
        <fullName evidence="11">Auxin efflux carrier</fullName>
    </recommendedName>
</protein>
<feature type="transmembrane region" description="Helical" evidence="8">
    <location>
        <begin position="230"/>
        <end position="250"/>
    </location>
</feature>
<evidence type="ECO:0000256" key="5">
    <source>
        <dbReference type="ARBA" id="ARBA00022692"/>
    </source>
</evidence>
<evidence type="ECO:0000256" key="6">
    <source>
        <dbReference type="ARBA" id="ARBA00022989"/>
    </source>
</evidence>
<keyword evidence="4" id="KW-1003">Cell membrane</keyword>
<feature type="transmembrane region" description="Helical" evidence="8">
    <location>
        <begin position="126"/>
        <end position="150"/>
    </location>
</feature>